<evidence type="ECO:0000313" key="2">
    <source>
        <dbReference type="Proteomes" id="UP000219897"/>
    </source>
</evidence>
<reference evidence="1 2" key="1">
    <citation type="submission" date="2017-09" db="EMBL/GenBank/DDBJ databases">
        <title>Large-scale bioinformatics analysis of Bacillus genomes uncovers conserved roles of natural products in bacterial physiology.</title>
        <authorList>
            <consortium name="Agbiome Team Llc"/>
            <person name="Bleich R.M."/>
            <person name="Kirk G.J."/>
            <person name="Santa Maria K.C."/>
            <person name="Allen S.E."/>
            <person name="Farag S."/>
            <person name="Shank E.A."/>
            <person name="Bowers A."/>
        </authorList>
    </citation>
    <scope>NUCLEOTIDE SEQUENCE [LARGE SCALE GENOMIC DNA]</scope>
    <source>
        <strain evidence="1 2">AFS005140</strain>
    </source>
</reference>
<organism evidence="1 2">
    <name type="scientific">Bacillus thuringiensis</name>
    <dbReference type="NCBI Taxonomy" id="1428"/>
    <lineage>
        <taxon>Bacteria</taxon>
        <taxon>Bacillati</taxon>
        <taxon>Bacillota</taxon>
        <taxon>Bacilli</taxon>
        <taxon>Bacillales</taxon>
        <taxon>Bacillaceae</taxon>
        <taxon>Bacillus</taxon>
        <taxon>Bacillus cereus group</taxon>
    </lineage>
</organism>
<gene>
    <name evidence="1" type="ORF">CN495_32510</name>
</gene>
<proteinExistence type="predicted"/>
<dbReference type="Proteomes" id="UP000219897">
    <property type="component" value="Unassembled WGS sequence"/>
</dbReference>
<dbReference type="RefSeq" id="WP_098223291.1">
    <property type="nucleotide sequence ID" value="NZ_NTVJ01000137.1"/>
</dbReference>
<protein>
    <submittedName>
        <fullName evidence="1">Uncharacterized protein</fullName>
    </submittedName>
</protein>
<dbReference type="EMBL" id="NTYF01000190">
    <property type="protein sequence ID" value="PER42603.1"/>
    <property type="molecule type" value="Genomic_DNA"/>
</dbReference>
<evidence type="ECO:0000313" key="1">
    <source>
        <dbReference type="EMBL" id="PER42603.1"/>
    </source>
</evidence>
<comment type="caution">
    <text evidence="1">The sequence shown here is derived from an EMBL/GenBank/DDBJ whole genome shotgun (WGS) entry which is preliminary data.</text>
</comment>
<name>A0ABD6RXS4_BACTU</name>
<accession>A0ABD6RXS4</accession>
<sequence length="149" mass="17991">MGKNSCKNEYIVVSEINMNFLKEIGKTDAWDNSFLEIFLILDKFQSQYQTEDCLVFSNGKFVFFKNKHAYIIEIRKYKKDFHLLEDYQYIFFIKNKFEENLEILKREIKVYLKNTNTDYSMIKDKEIMKNIPIKNIQEVLIIQKGVQDK</sequence>
<dbReference type="AlphaFoldDB" id="A0ABD6RXS4"/>